<dbReference type="OrthoDB" id="3214033at2759"/>
<dbReference type="Proteomes" id="UP000054217">
    <property type="component" value="Unassembled WGS sequence"/>
</dbReference>
<reference evidence="5" key="2">
    <citation type="submission" date="2015-01" db="EMBL/GenBank/DDBJ databases">
        <title>Evolutionary Origins and Diversification of the Mycorrhizal Mutualists.</title>
        <authorList>
            <consortium name="DOE Joint Genome Institute"/>
            <consortium name="Mycorrhizal Genomics Consortium"/>
            <person name="Kohler A."/>
            <person name="Kuo A."/>
            <person name="Nagy L.G."/>
            <person name="Floudas D."/>
            <person name="Copeland A."/>
            <person name="Barry K.W."/>
            <person name="Cichocki N."/>
            <person name="Veneault-Fourrey C."/>
            <person name="LaButti K."/>
            <person name="Lindquist E.A."/>
            <person name="Lipzen A."/>
            <person name="Lundell T."/>
            <person name="Morin E."/>
            <person name="Murat C."/>
            <person name="Riley R."/>
            <person name="Ohm R."/>
            <person name="Sun H."/>
            <person name="Tunlid A."/>
            <person name="Henrissat B."/>
            <person name="Grigoriev I.V."/>
            <person name="Hibbett D.S."/>
            <person name="Martin F."/>
        </authorList>
    </citation>
    <scope>NUCLEOTIDE SEQUENCE [LARGE SCALE GENOMIC DNA]</scope>
    <source>
        <strain evidence="5">Marx 270</strain>
    </source>
</reference>
<dbReference type="Pfam" id="PF20411">
    <property type="entry name" value="DUF6697"/>
    <property type="match status" value="1"/>
</dbReference>
<name>A0A0C3NXW1_PISTI</name>
<evidence type="ECO:0000313" key="5">
    <source>
        <dbReference type="Proteomes" id="UP000054217"/>
    </source>
</evidence>
<proteinExistence type="predicted"/>
<keyword evidence="5" id="KW-1185">Reference proteome</keyword>
<dbReference type="HOGENOM" id="CLU_049204_0_0_1"/>
<protein>
    <recommendedName>
        <fullName evidence="3">DUF6697 domain-containing protein</fullName>
    </recommendedName>
</protein>
<evidence type="ECO:0000259" key="3">
    <source>
        <dbReference type="Pfam" id="PF20411"/>
    </source>
</evidence>
<feature type="domain" description="DUF6697" evidence="3">
    <location>
        <begin position="165"/>
        <end position="288"/>
    </location>
</feature>
<feature type="region of interest" description="Disordered" evidence="2">
    <location>
        <begin position="319"/>
        <end position="373"/>
    </location>
</feature>
<dbReference type="InterPro" id="IPR046520">
    <property type="entry name" value="DUF6697"/>
</dbReference>
<organism evidence="4 5">
    <name type="scientific">Pisolithus tinctorius Marx 270</name>
    <dbReference type="NCBI Taxonomy" id="870435"/>
    <lineage>
        <taxon>Eukaryota</taxon>
        <taxon>Fungi</taxon>
        <taxon>Dikarya</taxon>
        <taxon>Basidiomycota</taxon>
        <taxon>Agaricomycotina</taxon>
        <taxon>Agaricomycetes</taxon>
        <taxon>Agaricomycetidae</taxon>
        <taxon>Boletales</taxon>
        <taxon>Sclerodermatineae</taxon>
        <taxon>Pisolithaceae</taxon>
        <taxon>Pisolithus</taxon>
    </lineage>
</organism>
<sequence length="373" mass="42853">MIPVDASLGPELVEFWSKKYRETKKELDNLKPHRTPPEQTVMMRKLSERDEILEIVRSIKKTVDDEATLRHKLEVAIKEKDELASRLARLEAERSFLSRRTRLSITQTSSLAKEAIEHRNSVVSQRFPPVNFVERSAKTTVIFTDYTAIIKDLPSIPRFLKTGLRLQFMICPPSSLPLYVPVFGQHGFWFYAPSYEPFQLIAEIHPNEWSYLGQYVSAPFPNAEMKLSEWMSLDEETKTNHCSRVASLNPGGDPVAVRQRYETGEWKIPCCSLQCVGYNKWLGEAMQRAASNLRSRQITQQQLQRQQQQQQQRQTLALTFRPSTDTRAEQSQEGSDASQAGTKRTGFSSDNDEDDIIPKKSRLSPQIILKFES</sequence>
<keyword evidence="1" id="KW-0175">Coiled coil</keyword>
<evidence type="ECO:0000256" key="1">
    <source>
        <dbReference type="SAM" id="Coils"/>
    </source>
</evidence>
<accession>A0A0C3NXW1</accession>
<gene>
    <name evidence="4" type="ORF">M404DRAFT_963766</name>
</gene>
<dbReference type="EMBL" id="KN831998">
    <property type="protein sequence ID" value="KIO00171.1"/>
    <property type="molecule type" value="Genomic_DNA"/>
</dbReference>
<feature type="coiled-coil region" evidence="1">
    <location>
        <begin position="73"/>
        <end position="100"/>
    </location>
</feature>
<evidence type="ECO:0000256" key="2">
    <source>
        <dbReference type="SAM" id="MobiDB-lite"/>
    </source>
</evidence>
<feature type="compositionally biased region" description="Polar residues" evidence="2">
    <location>
        <begin position="331"/>
        <end position="349"/>
    </location>
</feature>
<dbReference type="AlphaFoldDB" id="A0A0C3NXW1"/>
<evidence type="ECO:0000313" key="4">
    <source>
        <dbReference type="EMBL" id="KIO00171.1"/>
    </source>
</evidence>
<reference evidence="4 5" key="1">
    <citation type="submission" date="2014-04" db="EMBL/GenBank/DDBJ databases">
        <authorList>
            <consortium name="DOE Joint Genome Institute"/>
            <person name="Kuo A."/>
            <person name="Kohler A."/>
            <person name="Costa M.D."/>
            <person name="Nagy L.G."/>
            <person name="Floudas D."/>
            <person name="Copeland A."/>
            <person name="Barry K.W."/>
            <person name="Cichocki N."/>
            <person name="Veneault-Fourrey C."/>
            <person name="LaButti K."/>
            <person name="Lindquist E.A."/>
            <person name="Lipzen A."/>
            <person name="Lundell T."/>
            <person name="Morin E."/>
            <person name="Murat C."/>
            <person name="Sun H."/>
            <person name="Tunlid A."/>
            <person name="Henrissat B."/>
            <person name="Grigoriev I.V."/>
            <person name="Hibbett D.S."/>
            <person name="Martin F."/>
            <person name="Nordberg H.P."/>
            <person name="Cantor M.N."/>
            <person name="Hua S.X."/>
        </authorList>
    </citation>
    <scope>NUCLEOTIDE SEQUENCE [LARGE SCALE GENOMIC DNA]</scope>
    <source>
        <strain evidence="4 5">Marx 270</strain>
    </source>
</reference>
<dbReference type="InParanoid" id="A0A0C3NXW1"/>